<reference evidence="1" key="1">
    <citation type="submission" date="2020-02" db="EMBL/GenBank/DDBJ databases">
        <authorList>
            <person name="Meier V. D."/>
        </authorList>
    </citation>
    <scope>NUCLEOTIDE SEQUENCE</scope>
    <source>
        <strain evidence="1">AVDCRST_MAG96</strain>
    </source>
</reference>
<feature type="non-terminal residue" evidence="1">
    <location>
        <position position="1"/>
    </location>
</feature>
<accession>A0A6J4SEB8</accession>
<protein>
    <submittedName>
        <fullName evidence="1">Uncharacterized protein</fullName>
    </submittedName>
</protein>
<evidence type="ECO:0000313" key="1">
    <source>
        <dbReference type="EMBL" id="CAA9490266.1"/>
    </source>
</evidence>
<proteinExistence type="predicted"/>
<name>A0A6J4SEB8_9BACT</name>
<dbReference type="AlphaFoldDB" id="A0A6J4SEB8"/>
<sequence length="28" mass="3526">GKIYNYYIYMREYLDKKKYALIKMTMKG</sequence>
<dbReference type="EMBL" id="CADCVN010000556">
    <property type="protein sequence ID" value="CAA9490266.1"/>
    <property type="molecule type" value="Genomic_DNA"/>
</dbReference>
<organism evidence="1">
    <name type="scientific">uncultured Segetibacter sp</name>
    <dbReference type="NCBI Taxonomy" id="481133"/>
    <lineage>
        <taxon>Bacteria</taxon>
        <taxon>Pseudomonadati</taxon>
        <taxon>Bacteroidota</taxon>
        <taxon>Chitinophagia</taxon>
        <taxon>Chitinophagales</taxon>
        <taxon>Chitinophagaceae</taxon>
        <taxon>Segetibacter</taxon>
        <taxon>environmental samples</taxon>
    </lineage>
</organism>
<gene>
    <name evidence="1" type="ORF">AVDCRST_MAG96-1477</name>
</gene>